<dbReference type="InterPro" id="IPR006580">
    <property type="entry name" value="Znf_TTF"/>
</dbReference>
<reference evidence="2" key="1">
    <citation type="submission" date="2015-12" db="EMBL/GenBank/DDBJ databases">
        <title>Update maize B73 reference genome by single molecule sequencing technologies.</title>
        <authorList>
            <consortium name="Maize Genome Sequencing Project"/>
            <person name="Ware D."/>
        </authorList>
    </citation>
    <scope>NUCLEOTIDE SEQUENCE [LARGE SCALE GENOMIC DNA]</scope>
    <source>
        <tissue evidence="2">Seedling</tissue>
    </source>
</reference>
<dbReference type="InParanoid" id="A0A1D6MVJ9"/>
<dbReference type="EMBL" id="CM007649">
    <property type="protein sequence ID" value="ONM32835.1"/>
    <property type="molecule type" value="Genomic_DNA"/>
</dbReference>
<feature type="region of interest" description="Disordered" evidence="1">
    <location>
        <begin position="16"/>
        <end position="58"/>
    </location>
</feature>
<evidence type="ECO:0000256" key="1">
    <source>
        <dbReference type="SAM" id="MobiDB-lite"/>
    </source>
</evidence>
<dbReference type="PANTHER" id="PTHR45749:SF37">
    <property type="entry name" value="OS05G0311600 PROTEIN"/>
    <property type="match status" value="1"/>
</dbReference>
<gene>
    <name evidence="2" type="ORF">ZEAMMB73_Zm00001d041342</name>
</gene>
<accession>A0A1D6MVJ9</accession>
<organism evidence="2">
    <name type="scientific">Zea mays</name>
    <name type="common">Maize</name>
    <dbReference type="NCBI Taxonomy" id="4577"/>
    <lineage>
        <taxon>Eukaryota</taxon>
        <taxon>Viridiplantae</taxon>
        <taxon>Streptophyta</taxon>
        <taxon>Embryophyta</taxon>
        <taxon>Tracheophyta</taxon>
        <taxon>Spermatophyta</taxon>
        <taxon>Magnoliopsida</taxon>
        <taxon>Liliopsida</taxon>
        <taxon>Poales</taxon>
        <taxon>Poaceae</taxon>
        <taxon>PACMAD clade</taxon>
        <taxon>Panicoideae</taxon>
        <taxon>Andropogonodae</taxon>
        <taxon>Andropogoneae</taxon>
        <taxon>Tripsacinae</taxon>
        <taxon>Zea</taxon>
    </lineage>
</organism>
<dbReference type="OMA" id="NWNRYDA"/>
<evidence type="ECO:0000313" key="2">
    <source>
        <dbReference type="EMBL" id="ONM32835.1"/>
    </source>
</evidence>
<dbReference type="SMART" id="SM00597">
    <property type="entry name" value="ZnF_TTF"/>
    <property type="match status" value="1"/>
</dbReference>
<dbReference type="PANTHER" id="PTHR45749">
    <property type="match status" value="1"/>
</dbReference>
<name>A0A1D6MVJ9_MAIZE</name>
<protein>
    <submittedName>
        <fullName evidence="2">TTF-type zinc finger protein with HAT dimerization domain</fullName>
    </submittedName>
</protein>
<dbReference type="ExpressionAtlas" id="A0A1D6MVJ9">
    <property type="expression patterns" value="baseline"/>
</dbReference>
<dbReference type="AlphaFoldDB" id="A0A1D6MVJ9"/>
<proteinExistence type="predicted"/>
<sequence length="244" mass="28233">MKRSGDIASLFQKYASKKKASTSIGDVPEEKIQEQEDAPEKEQMVEENVNTMPSCPPPLAPKGIVTPTPTPTPVYDISRLPLDPGDRQPIASYPVNDQDTIRKAYIIRGPFKPYAHDFESRRIGNMDRQFSPIWFYNYPWIEYSIKLELAFCFVCYLFAREKIKKSAFLNGGWNNWNRYDALDLHMGGVKSAHNATQERYNLFVNPQKAIDEQIVKVDNEDRRLYKIKLTYSIRCLKFLLQQGL</sequence>
<feature type="compositionally biased region" description="Basic and acidic residues" evidence="1">
    <location>
        <begin position="28"/>
        <end position="44"/>
    </location>
</feature>